<evidence type="ECO:0000256" key="2">
    <source>
        <dbReference type="ARBA" id="ARBA00025265"/>
    </source>
</evidence>
<dbReference type="EMBL" id="DVJQ01000002">
    <property type="protein sequence ID" value="HIS73453.1"/>
    <property type="molecule type" value="Genomic_DNA"/>
</dbReference>
<dbReference type="Gene3D" id="3.30.1070.10">
    <property type="entry name" value="Cell division topological specificity factor MinE"/>
    <property type="match status" value="1"/>
</dbReference>
<dbReference type="InterPro" id="IPR005527">
    <property type="entry name" value="MinE"/>
</dbReference>
<gene>
    <name evidence="4" type="primary">minE</name>
    <name evidence="4" type="ORF">IAA86_00345</name>
</gene>
<evidence type="ECO:0000313" key="5">
    <source>
        <dbReference type="Proteomes" id="UP000886865"/>
    </source>
</evidence>
<protein>
    <submittedName>
        <fullName evidence="4">Cell division topological specificity factor MinE</fullName>
    </submittedName>
</protein>
<dbReference type="Proteomes" id="UP000886865">
    <property type="component" value="Unassembled WGS sequence"/>
</dbReference>
<evidence type="ECO:0000256" key="1">
    <source>
        <dbReference type="ARBA" id="ARBA00008168"/>
    </source>
</evidence>
<comment type="similarity">
    <text evidence="1">Belongs to the MinE family.</text>
</comment>
<name>A0A9D1FGS4_9BACT</name>
<dbReference type="GO" id="GO:0032955">
    <property type="term" value="P:regulation of division septum assembly"/>
    <property type="evidence" value="ECO:0007669"/>
    <property type="project" value="InterPro"/>
</dbReference>
<accession>A0A9D1FGS4</accession>
<reference evidence="4" key="2">
    <citation type="journal article" date="2021" name="PeerJ">
        <title>Extensive microbial diversity within the chicken gut microbiome revealed by metagenomics and culture.</title>
        <authorList>
            <person name="Gilroy R."/>
            <person name="Ravi A."/>
            <person name="Getino M."/>
            <person name="Pursley I."/>
            <person name="Horton D.L."/>
            <person name="Alikhan N.F."/>
            <person name="Baker D."/>
            <person name="Gharbi K."/>
            <person name="Hall N."/>
            <person name="Watson M."/>
            <person name="Adriaenssens E.M."/>
            <person name="Foster-Nyarko E."/>
            <person name="Jarju S."/>
            <person name="Secka A."/>
            <person name="Antonio M."/>
            <person name="Oren A."/>
            <person name="Chaudhuri R.R."/>
            <person name="La Ragione R."/>
            <person name="Hildebrand F."/>
            <person name="Pallen M.J."/>
        </authorList>
    </citation>
    <scope>NUCLEOTIDE SEQUENCE</scope>
    <source>
        <strain evidence="4">CHK152-2871</strain>
    </source>
</reference>
<organism evidence="4 5">
    <name type="scientific">Candidatus Galligastranaerophilus intestinavium</name>
    <dbReference type="NCBI Taxonomy" id="2840836"/>
    <lineage>
        <taxon>Bacteria</taxon>
        <taxon>Candidatus Galligastranaerophilus</taxon>
    </lineage>
</organism>
<feature type="compositionally biased region" description="Basic and acidic residues" evidence="3">
    <location>
        <begin position="164"/>
        <end position="181"/>
    </location>
</feature>
<evidence type="ECO:0000313" key="4">
    <source>
        <dbReference type="EMBL" id="HIS73453.1"/>
    </source>
</evidence>
<keyword evidence="4" id="KW-0132">Cell division</keyword>
<proteinExistence type="inferred from homology"/>
<sequence>MRDIFSDLYNKVLSFFVSQGPHDETKAVAMSRLKTVLMQDRVGFSERAMQMLKEELVATISKYMEIDEEKFDLEINATEDSTVLDLAIPVTRAKTDEEIDEAIKEQAIKTQAKAQEIVEELEELIKERAAALAGVGEEAHQEEAEENSKESSCEDTQDNSEENTQEKKEEEKGKKSKVKEN</sequence>
<reference evidence="4" key="1">
    <citation type="submission" date="2020-10" db="EMBL/GenBank/DDBJ databases">
        <authorList>
            <person name="Gilroy R."/>
        </authorList>
    </citation>
    <scope>NUCLEOTIDE SEQUENCE</scope>
    <source>
        <strain evidence="4">CHK152-2871</strain>
    </source>
</reference>
<keyword evidence="4" id="KW-0131">Cell cycle</keyword>
<dbReference type="SUPFAM" id="SSF55229">
    <property type="entry name" value="Cell division protein MinE topological specificity domain"/>
    <property type="match status" value="1"/>
</dbReference>
<comment type="function">
    <text evidence="2">Prevents the cell division inhibition by proteins MinC and MinD at internal division sites while permitting inhibition at polar sites. This ensures cell division at the proper site by restricting the formation of a division septum at the midpoint of the long axis of the cell.</text>
</comment>
<evidence type="ECO:0000256" key="3">
    <source>
        <dbReference type="SAM" id="MobiDB-lite"/>
    </source>
</evidence>
<comment type="caution">
    <text evidence="4">The sequence shown here is derived from an EMBL/GenBank/DDBJ whole genome shotgun (WGS) entry which is preliminary data.</text>
</comment>
<dbReference type="GO" id="GO:0051301">
    <property type="term" value="P:cell division"/>
    <property type="evidence" value="ECO:0007669"/>
    <property type="project" value="UniProtKB-KW"/>
</dbReference>
<dbReference type="Pfam" id="PF03776">
    <property type="entry name" value="MinE"/>
    <property type="match status" value="1"/>
</dbReference>
<feature type="region of interest" description="Disordered" evidence="3">
    <location>
        <begin position="131"/>
        <end position="181"/>
    </location>
</feature>
<dbReference type="NCBIfam" id="TIGR01215">
    <property type="entry name" value="minE"/>
    <property type="match status" value="1"/>
</dbReference>
<dbReference type="InterPro" id="IPR036707">
    <property type="entry name" value="MinE_sf"/>
</dbReference>
<feature type="compositionally biased region" description="Basic and acidic residues" evidence="3">
    <location>
        <begin position="137"/>
        <end position="152"/>
    </location>
</feature>
<feature type="compositionally biased region" description="Acidic residues" evidence="3">
    <location>
        <begin position="153"/>
        <end position="163"/>
    </location>
</feature>
<dbReference type="AlphaFoldDB" id="A0A9D1FGS4"/>